<proteinExistence type="predicted"/>
<feature type="chain" id="PRO_5011697947" description="Ig-like domain-containing protein" evidence="1">
    <location>
        <begin position="30"/>
        <end position="175"/>
    </location>
</feature>
<dbReference type="RefSeq" id="WP_089951364.1">
    <property type="nucleotide sequence ID" value="NZ_FOFR01000006.1"/>
</dbReference>
<sequence>MTRNRIAASLSATALAVGVLCGVTTPANAVGGGDVNCGGTQITTYNPGLTLTERPVHVHLTRHFAPCISLSNPQVTFGVTEERRVTTLSCLTLAAPGTGTREIEWSTGQKSEYSYTRTITNVGGQTVRTETGTVTSGLFKDSTVIQVTTLVTPNILDCLGSGVTSESGPITLTIA</sequence>
<evidence type="ECO:0000313" key="3">
    <source>
        <dbReference type="Proteomes" id="UP000199352"/>
    </source>
</evidence>
<accession>A0A1H9JID2</accession>
<evidence type="ECO:0000313" key="2">
    <source>
        <dbReference type="EMBL" id="SEQ86518.1"/>
    </source>
</evidence>
<keyword evidence="1" id="KW-0732">Signal</keyword>
<gene>
    <name evidence="2" type="ORF">SAMN05216188_1061</name>
</gene>
<dbReference type="Proteomes" id="UP000199352">
    <property type="component" value="Unassembled WGS sequence"/>
</dbReference>
<organism evidence="2 3">
    <name type="scientific">Lentzea xinjiangensis</name>
    <dbReference type="NCBI Taxonomy" id="402600"/>
    <lineage>
        <taxon>Bacteria</taxon>
        <taxon>Bacillati</taxon>
        <taxon>Actinomycetota</taxon>
        <taxon>Actinomycetes</taxon>
        <taxon>Pseudonocardiales</taxon>
        <taxon>Pseudonocardiaceae</taxon>
        <taxon>Lentzea</taxon>
    </lineage>
</organism>
<dbReference type="EMBL" id="FOFR01000006">
    <property type="protein sequence ID" value="SEQ86518.1"/>
    <property type="molecule type" value="Genomic_DNA"/>
</dbReference>
<dbReference type="AlphaFoldDB" id="A0A1H9JID2"/>
<reference evidence="3" key="1">
    <citation type="submission" date="2016-10" db="EMBL/GenBank/DDBJ databases">
        <authorList>
            <person name="Varghese N."/>
            <person name="Submissions S."/>
        </authorList>
    </citation>
    <scope>NUCLEOTIDE SEQUENCE [LARGE SCALE GENOMIC DNA]</scope>
    <source>
        <strain evidence="3">CGMCC 4.3525</strain>
    </source>
</reference>
<evidence type="ECO:0008006" key="4">
    <source>
        <dbReference type="Google" id="ProtNLM"/>
    </source>
</evidence>
<keyword evidence="3" id="KW-1185">Reference proteome</keyword>
<protein>
    <recommendedName>
        <fullName evidence="4">Ig-like domain-containing protein</fullName>
    </recommendedName>
</protein>
<evidence type="ECO:0000256" key="1">
    <source>
        <dbReference type="SAM" id="SignalP"/>
    </source>
</evidence>
<name>A0A1H9JID2_9PSEU</name>
<dbReference type="OrthoDB" id="3683809at2"/>
<feature type="signal peptide" evidence="1">
    <location>
        <begin position="1"/>
        <end position="29"/>
    </location>
</feature>